<reference evidence="4 5" key="1">
    <citation type="submission" date="2022-04" db="EMBL/GenBank/DDBJ databases">
        <title>Chromosome-level reference genomes for two strains of Caenorhabditis briggsae: an improved platform for comparative genomics.</title>
        <authorList>
            <person name="Stevens L."/>
            <person name="Andersen E."/>
        </authorList>
    </citation>
    <scope>NUCLEOTIDE SEQUENCE [LARGE SCALE GENOMIC DNA]</scope>
    <source>
        <strain evidence="4">VX34</strain>
        <tissue evidence="4">Whole-organism</tissue>
    </source>
</reference>
<dbReference type="Proteomes" id="UP000829354">
    <property type="component" value="Chromosome V"/>
</dbReference>
<dbReference type="Pfam" id="PF03409">
    <property type="entry name" value="Glycoprotein"/>
    <property type="match status" value="2"/>
</dbReference>
<dbReference type="InterPro" id="IPR036637">
    <property type="entry name" value="Phosphohistidine_dom_sf"/>
</dbReference>
<dbReference type="PANTHER" id="PTHR43615:SF1">
    <property type="entry name" value="PPDK_N DOMAIN-CONTAINING PROTEIN"/>
    <property type="match status" value="1"/>
</dbReference>
<evidence type="ECO:0000256" key="1">
    <source>
        <dbReference type="ARBA" id="ARBA00007837"/>
    </source>
</evidence>
<accession>A0AAE9F4T4</accession>
<dbReference type="Gene3D" id="3.30.1490.20">
    <property type="entry name" value="ATP-grasp fold, A domain"/>
    <property type="match status" value="1"/>
</dbReference>
<evidence type="ECO:0008006" key="6">
    <source>
        <dbReference type="Google" id="ProtNLM"/>
    </source>
</evidence>
<dbReference type="SUPFAM" id="SSF52009">
    <property type="entry name" value="Phosphohistidine domain"/>
    <property type="match status" value="1"/>
</dbReference>
<dbReference type="Gene3D" id="3.50.30.10">
    <property type="entry name" value="Phosphohistidine domain"/>
    <property type="match status" value="1"/>
</dbReference>
<dbReference type="EMBL" id="CP092624">
    <property type="protein sequence ID" value="UMM35340.1"/>
    <property type="molecule type" value="Genomic_DNA"/>
</dbReference>
<evidence type="ECO:0000313" key="4">
    <source>
        <dbReference type="EMBL" id="UMM35340.1"/>
    </source>
</evidence>
<dbReference type="InterPro" id="IPR005071">
    <property type="entry name" value="Glycoprotein"/>
</dbReference>
<dbReference type="GO" id="GO:0016301">
    <property type="term" value="F:kinase activity"/>
    <property type="evidence" value="ECO:0007669"/>
    <property type="project" value="InterPro"/>
</dbReference>
<evidence type="ECO:0000259" key="2">
    <source>
        <dbReference type="Pfam" id="PF00391"/>
    </source>
</evidence>
<evidence type="ECO:0000313" key="5">
    <source>
        <dbReference type="Proteomes" id="UP000829354"/>
    </source>
</evidence>
<dbReference type="PANTHER" id="PTHR43615">
    <property type="entry name" value="PHOSPHOENOLPYRUVATE SYNTHASE-RELATED"/>
    <property type="match status" value="1"/>
</dbReference>
<protein>
    <recommendedName>
        <fullName evidence="6">Phosphoenolpyruvate synthase</fullName>
    </recommendedName>
</protein>
<dbReference type="GO" id="GO:0005524">
    <property type="term" value="F:ATP binding"/>
    <property type="evidence" value="ECO:0007669"/>
    <property type="project" value="InterPro"/>
</dbReference>
<dbReference type="InterPro" id="IPR002192">
    <property type="entry name" value="PPDK_AMP/ATP-bd"/>
</dbReference>
<evidence type="ECO:0000259" key="3">
    <source>
        <dbReference type="Pfam" id="PF01326"/>
    </source>
</evidence>
<dbReference type="InterPro" id="IPR051549">
    <property type="entry name" value="PEP_Utilizing_Enz"/>
</dbReference>
<dbReference type="SUPFAM" id="SSF56059">
    <property type="entry name" value="Glutathione synthetase ATP-binding domain-like"/>
    <property type="match status" value="1"/>
</dbReference>
<dbReference type="Pfam" id="PF01326">
    <property type="entry name" value="PPDK_N"/>
    <property type="match status" value="1"/>
</dbReference>
<comment type="similarity">
    <text evidence="1">Belongs to the PEP-utilizing enzyme family.</text>
</comment>
<dbReference type="InterPro" id="IPR008279">
    <property type="entry name" value="PEP-util_enz_mobile_dom"/>
</dbReference>
<dbReference type="Gene3D" id="3.30.470.20">
    <property type="entry name" value="ATP-grasp fold, B domain"/>
    <property type="match status" value="1"/>
</dbReference>
<sequence length="1479" mass="168216">MLILLLLIFISAPLCRYILYPVVYAFLKWRRPVRKFTAPTAKIRDILNPDKDEWNMEEIKNEEIITISGSGEDDSFVYIQIITKNGIHSSHIRIFENGTLYSGSFDAYFAENRTIICGPLIIELRNPFRKWRINFRGYLKDNDGNSHFIILSGWWRCVTNARFFYSNAPLKSFTDVYHEKPLELAENLKTIEKYRTGNVFHQMGEYHAEIKIGNGEVVEHRYRGLRHRNPLNLETTSTQFHTYLSDGNAISHRVNSLEHQKLVSHAIIFRADHSVRAVTLHNSHSLESDNMMPVRFNYSSGKFLPFEMRKGQKLSHFNYIREDRKVVDVTALKVNSAIFTGIGFVVRIREALHTTPAKTLDCFPEYHATDSEKVRQVLPFGHRACQDKLLTGGKGANLARLQAITNDFHVPPGIVVTTAAFNEHVRMNRNIAEAIKLLDQNDQSANYYEETGKRIGELLIESEVSEELHNKIREWLPFSEYYAVRSSAVGEDGADLSSAGQLESYLDVFSHEISDKLKLCWASNFRREVLNYRKNYGQQLNPSMAVVIQEMNRNGVAGVMFTANPVKLDCGEIVINALKGSGEQIVSGVTTPDEIHVNRINKSVVINKIGTECCLNDFQIEKLSRVGEYLERIFGKPQDIEFVVRGDQVNIVQSRDITGLDKETPFEMYTEYNSPTPVNAMEAHNLTGMFDKVICCMTTQEINDVVPAHTTIGFSVAHRKIFFNLGEVVLRIWEMVEKDRITDIVIAGETLFSPEMFRQAAHQYGSVPSFFPLKRMYRMIKLIYFTSNSVKAKIAEIDKEAKLLVPTEDMSVEEVFKKYEELEKLWCDAIRCHTDLSMFSSFTYVLCGMLIRGSDTGPLSNDNISDFANVFSNNSRGDVVSADVPNSLKKLAKTIREDGLVKEFCDAEGNDSLKILENGRRSSQELQRFFDLHGHRGPKELYLDAATWEEDTDLLVHTIKSMLSFPEASDKTIENEDDIIDKLKCKPTGIRRRFLKYFIGQTHRGVAFRETAKNHLVSTTNSVRKTCRMIGKKLYQKGYLPDPNLWMHFSIDELKELNETRSAKLISRAVRRKQIASKFEGLQFPLVAHGYMSPIKVEIAETDASVGLTLRGTTVCEGKVRANARVAKTLEEAKETIPGEILITRYTDICWSPFFPMISGIVTEIGGLLSHGAVVAREYGLPSLIAVTNATQHFKTGDFVELDSINVKHEHGHKLILSILITSFADSQKLINLKTIQGNSITEIDADGPYSLYFSASSDSKSRLSQIFVNCSNNQLISLYQLKMNKMNSNSGFLQPFRVMKSASIISNLTDIDMRFLTGFLYMTTRRQMNDNNFYVYDVDQQQTIHFDETKPENCTLVFLNSNVSVVPYQSSTVNNWVQSENSSVFIYPDNMKFFSYIEPFSISTPIFYMKVHKGIQFEIFPNYLNINGTTTSFPTKTGFYMKPYNRPDGNILINMDRVNSFSSSGSLVGANAIGFFGR</sequence>
<name>A0AAE9F4T4_CAEBR</name>
<feature type="domain" description="Pyruvate phosphate dikinase AMP/ATP-binding" evidence="3">
    <location>
        <begin position="390"/>
        <end position="611"/>
    </location>
</feature>
<gene>
    <name evidence="4" type="ORF">L5515_008009</name>
</gene>
<keyword evidence="5" id="KW-1185">Reference proteome</keyword>
<dbReference type="InterPro" id="IPR013815">
    <property type="entry name" value="ATP_grasp_subdomain_1"/>
</dbReference>
<dbReference type="Pfam" id="PF00391">
    <property type="entry name" value="PEP-utilizers"/>
    <property type="match status" value="1"/>
</dbReference>
<proteinExistence type="inferred from homology"/>
<organism evidence="4 5">
    <name type="scientific">Caenorhabditis briggsae</name>
    <dbReference type="NCBI Taxonomy" id="6238"/>
    <lineage>
        <taxon>Eukaryota</taxon>
        <taxon>Metazoa</taxon>
        <taxon>Ecdysozoa</taxon>
        <taxon>Nematoda</taxon>
        <taxon>Chromadorea</taxon>
        <taxon>Rhabditida</taxon>
        <taxon>Rhabditina</taxon>
        <taxon>Rhabditomorpha</taxon>
        <taxon>Rhabditoidea</taxon>
        <taxon>Rhabditidae</taxon>
        <taxon>Peloderinae</taxon>
        <taxon>Caenorhabditis</taxon>
    </lineage>
</organism>
<feature type="domain" description="PEP-utilising enzyme mobile" evidence="2">
    <location>
        <begin position="1138"/>
        <end position="1204"/>
    </location>
</feature>